<evidence type="ECO:0000256" key="1">
    <source>
        <dbReference type="ARBA" id="ARBA00004496"/>
    </source>
</evidence>
<dbReference type="RefSeq" id="XP_014241223.1">
    <property type="nucleotide sequence ID" value="XM_014385737.2"/>
</dbReference>
<dbReference type="PANTHER" id="PTHR21331:SF2">
    <property type="entry name" value="BRCA1-ASSOCIATED ATM ACTIVATOR 1"/>
    <property type="match status" value="1"/>
</dbReference>
<dbReference type="GO" id="GO:0006974">
    <property type="term" value="P:DNA damage response"/>
    <property type="evidence" value="ECO:0007669"/>
    <property type="project" value="InterPro"/>
</dbReference>
<dbReference type="OrthoDB" id="6602633at2759"/>
<dbReference type="EnsemblMetazoa" id="XM_014385736.2">
    <property type="protein sequence ID" value="XP_014241222.1"/>
    <property type="gene ID" value="LOC106661957"/>
</dbReference>
<protein>
    <recommendedName>
        <fullName evidence="6">BRCA1-associated ATM activator 1</fullName>
    </recommendedName>
</protein>
<comment type="similarity">
    <text evidence="3">Belongs to the BRAT1 family.</text>
</comment>
<dbReference type="GO" id="GO:0008283">
    <property type="term" value="P:cell population proliferation"/>
    <property type="evidence" value="ECO:0007669"/>
    <property type="project" value="InterPro"/>
</dbReference>
<name>A0A8I6RB33_CIMLE</name>
<keyword evidence="5" id="KW-1185">Reference proteome</keyword>
<dbReference type="GeneID" id="106661957"/>
<reference evidence="4" key="1">
    <citation type="submission" date="2022-01" db="UniProtKB">
        <authorList>
            <consortium name="EnsemblMetazoa"/>
        </authorList>
    </citation>
    <scope>IDENTIFICATION</scope>
</reference>
<dbReference type="Gene3D" id="1.25.10.10">
    <property type="entry name" value="Leucine-rich Repeat Variant"/>
    <property type="match status" value="1"/>
</dbReference>
<dbReference type="PANTHER" id="PTHR21331">
    <property type="entry name" value="BRCA1-ASSOCIATED ATM ACTIVATOR 1"/>
    <property type="match status" value="1"/>
</dbReference>
<dbReference type="InterPro" id="IPR011989">
    <property type="entry name" value="ARM-like"/>
</dbReference>
<keyword evidence="2" id="KW-0963">Cytoplasm</keyword>
<dbReference type="AlphaFoldDB" id="A0A8I6RB33"/>
<dbReference type="RefSeq" id="XP_014241222.1">
    <property type="nucleotide sequence ID" value="XM_014385736.2"/>
</dbReference>
<dbReference type="Proteomes" id="UP000494040">
    <property type="component" value="Unassembled WGS sequence"/>
</dbReference>
<dbReference type="InterPro" id="IPR038904">
    <property type="entry name" value="BRAT1"/>
</dbReference>
<accession>A0A8I6RB33</accession>
<evidence type="ECO:0000256" key="3">
    <source>
        <dbReference type="ARBA" id="ARBA00061308"/>
    </source>
</evidence>
<dbReference type="GO" id="GO:0005634">
    <property type="term" value="C:nucleus"/>
    <property type="evidence" value="ECO:0007669"/>
    <property type="project" value="TreeGrafter"/>
</dbReference>
<dbReference type="KEGG" id="clec:106661957"/>
<proteinExistence type="inferred from homology"/>
<dbReference type="GO" id="GO:0005737">
    <property type="term" value="C:cytoplasm"/>
    <property type="evidence" value="ECO:0007669"/>
    <property type="project" value="UniProtKB-SubCell"/>
</dbReference>
<evidence type="ECO:0000256" key="2">
    <source>
        <dbReference type="ARBA" id="ARBA00022490"/>
    </source>
</evidence>
<evidence type="ECO:0000313" key="4">
    <source>
        <dbReference type="EnsemblMetazoa" id="XP_014241222.1"/>
    </source>
</evidence>
<organism evidence="4 5">
    <name type="scientific">Cimex lectularius</name>
    <name type="common">Bed bug</name>
    <name type="synonym">Acanthia lectularia</name>
    <dbReference type="NCBI Taxonomy" id="79782"/>
    <lineage>
        <taxon>Eukaryota</taxon>
        <taxon>Metazoa</taxon>
        <taxon>Ecdysozoa</taxon>
        <taxon>Arthropoda</taxon>
        <taxon>Hexapoda</taxon>
        <taxon>Insecta</taxon>
        <taxon>Pterygota</taxon>
        <taxon>Neoptera</taxon>
        <taxon>Paraneoptera</taxon>
        <taxon>Hemiptera</taxon>
        <taxon>Heteroptera</taxon>
        <taxon>Panheteroptera</taxon>
        <taxon>Cimicomorpha</taxon>
        <taxon>Cimicidae</taxon>
        <taxon>Cimex</taxon>
    </lineage>
</organism>
<comment type="subcellular location">
    <subcellularLocation>
        <location evidence="1">Cytoplasm</location>
    </subcellularLocation>
</comment>
<dbReference type="SUPFAM" id="SSF48371">
    <property type="entry name" value="ARM repeat"/>
    <property type="match status" value="1"/>
</dbReference>
<sequence length="1010" mass="116530">MDHFDDEKRRMSCDEMSVPVFSTENDIRNRNGVVDKLREVLLKLLQPNFKCSDDTILTKLFDCVTTNRDTKDWEISGKRHVLLGLFLPWIDLALSNWELIVNPVKSFFLKIVGYFSRGENCFDLLAASNIPSRIVTAIKMNERSENVSITMGYVELLQGVMCHKKGLTWIIDSGEWKVIALLSQSCPSIYILRKCWQVFSDLITKTEIHNQRIAKMMLEDCTSVLKESSHQTVSVGQINKPNRIPSAMVIWDSKEEFVIVNVIKLTIEIILNIMNLKFSFERINSLFESCKISDWAWTVMHNSDDLQMVAVASRLMCFMNALDLCDIKDHKVPQIIGKNFIDKIINHFNLLVTRHAFDVISDSAVDYQYLWEKYGGKVIAGDIEKPDSIDYLESEIYKTENSVYRVQNFLFIIQVLPLFVFCKVNSKELECDNLLELYIEKLFRVACPKTIRFCYSFRLQLSSQGPNLEKGCVKNIHKFEQLATICNKEQAVLVFQALIHIFKFIIVPKENPHLNDLLFPRINYYNTENSQYPVILPPLISALCTYLKKFDISWRDSLETVCIMSLTQFLLNDINIPPMLCTATLRLIKMILLKFMPPNLALLVNTLQGSSMQDLGKQLYKTLHSYHWEVRDSTIEVLTTISILAEAKFPAFQTLLIENRLPDLITSIMDCDSEPYVRASAICCISEMIKLQNIWDNYLQSKKLMEKIFIILHFESEGIVRKQAALLAKEIYKNRQMKPEVLEQAYNTFYHIAQNDLHWEVKINALEFWDEVIDFVFSEEGMVDGSFPQTIFSKEKKKIIQLTSIKTCHLVLKAVRKLSDMGCLHVLWATLLDECDLVVQKKSAKLITKLKDIVNKYDVLSELNKINFNKDELDNYHLGKPPDNLLEVADIDNMMMGEDENNASLFSGLGSKLQSVDDVINEIISEEDIQLLSGLVNIAEREERILPSIKRFIIPAEEFIEKIMTLDVETVLKEKISWTLKTSEGIESLLDDIIQFTEEDEFSTNAIDCY</sequence>
<dbReference type="OMA" id="PIHDNLY"/>
<evidence type="ECO:0000313" key="5">
    <source>
        <dbReference type="Proteomes" id="UP000494040"/>
    </source>
</evidence>
<dbReference type="EnsemblMetazoa" id="XM_014385737.2">
    <property type="protein sequence ID" value="XP_014241223.1"/>
    <property type="gene ID" value="LOC106661957"/>
</dbReference>
<dbReference type="InterPro" id="IPR016024">
    <property type="entry name" value="ARM-type_fold"/>
</dbReference>
<evidence type="ECO:0008006" key="6">
    <source>
        <dbReference type="Google" id="ProtNLM"/>
    </source>
</evidence>